<dbReference type="InterPro" id="IPR050669">
    <property type="entry name" value="Hemerythrin"/>
</dbReference>
<evidence type="ECO:0000313" key="7">
    <source>
        <dbReference type="Proteomes" id="UP000011765"/>
    </source>
</evidence>
<dbReference type="GO" id="GO:0005344">
    <property type="term" value="F:oxygen carrier activity"/>
    <property type="evidence" value="ECO:0007669"/>
    <property type="project" value="UniProtKB-KW"/>
</dbReference>
<dbReference type="Proteomes" id="UP000011765">
    <property type="component" value="Chromosome"/>
</dbReference>
<organism evidence="6 7">
    <name type="scientific">Thermodesulfobium narugense DSM 14796</name>
    <dbReference type="NCBI Taxonomy" id="747365"/>
    <lineage>
        <taxon>Bacteria</taxon>
        <taxon>Pseudomonadati</taxon>
        <taxon>Thermodesulfobiota</taxon>
        <taxon>Thermodesulfobiia</taxon>
        <taxon>Thermodesulfobiales</taxon>
        <taxon>Thermodesulfobiaceae</taxon>
        <taxon>Thermodesulfobium</taxon>
    </lineage>
</organism>
<dbReference type="SUPFAM" id="SSF47188">
    <property type="entry name" value="Hemerythrin-like"/>
    <property type="match status" value="1"/>
</dbReference>
<dbReference type="CDD" id="cd12107">
    <property type="entry name" value="Hemerythrin"/>
    <property type="match status" value="1"/>
</dbReference>
<dbReference type="InterPro" id="IPR012827">
    <property type="entry name" value="Hemerythrin_metal-bd"/>
</dbReference>
<dbReference type="eggNOG" id="COG2703">
    <property type="taxonomic scope" value="Bacteria"/>
</dbReference>
<dbReference type="Gene3D" id="1.20.120.50">
    <property type="entry name" value="Hemerythrin-like"/>
    <property type="match status" value="1"/>
</dbReference>
<dbReference type="EMBL" id="CP002690">
    <property type="protein sequence ID" value="AEE14089.1"/>
    <property type="molecule type" value="Genomic_DNA"/>
</dbReference>
<dbReference type="InterPro" id="IPR016131">
    <property type="entry name" value="Haemerythrin_Fe_BS"/>
</dbReference>
<keyword evidence="2" id="KW-0561">Oxygen transport</keyword>
<gene>
    <name evidence="6" type="ORF">Thena_0449</name>
</gene>
<dbReference type="GO" id="GO:0046872">
    <property type="term" value="F:metal ion binding"/>
    <property type="evidence" value="ECO:0007669"/>
    <property type="project" value="UniProtKB-KW"/>
</dbReference>
<dbReference type="HOGENOM" id="CLU_086902_2_2_9"/>
<evidence type="ECO:0000256" key="4">
    <source>
        <dbReference type="ARBA" id="ARBA00023004"/>
    </source>
</evidence>
<dbReference type="STRING" id="747365.Thena_0449"/>
<dbReference type="PANTHER" id="PTHR37164:SF1">
    <property type="entry name" value="BACTERIOHEMERYTHRIN"/>
    <property type="match status" value="1"/>
</dbReference>
<evidence type="ECO:0000256" key="3">
    <source>
        <dbReference type="ARBA" id="ARBA00022723"/>
    </source>
</evidence>
<keyword evidence="4" id="KW-0408">Iron</keyword>
<reference evidence="6 7" key="1">
    <citation type="submission" date="2011-04" db="EMBL/GenBank/DDBJ databases">
        <title>The complete genome of Thermodesulfobium narugense DSM 14796.</title>
        <authorList>
            <consortium name="US DOE Joint Genome Institute (JGI-PGF)"/>
            <person name="Lucas S."/>
            <person name="Han J."/>
            <person name="Lapidus A."/>
            <person name="Bruce D."/>
            <person name="Goodwin L."/>
            <person name="Pitluck S."/>
            <person name="Peters L."/>
            <person name="Kyrpides N."/>
            <person name="Mavromatis K."/>
            <person name="Pagani I."/>
            <person name="Ivanova N."/>
            <person name="Ovchinnikova G."/>
            <person name="Zhang X."/>
            <person name="Saunders L."/>
            <person name="Detter J.C."/>
            <person name="Tapia R."/>
            <person name="Han C."/>
            <person name="Land M."/>
            <person name="Hauser L."/>
            <person name="Markowitz V."/>
            <person name="Cheng J.-F."/>
            <person name="Hugenholtz P."/>
            <person name="Woyke T."/>
            <person name="Wu D."/>
            <person name="Spring S."/>
            <person name="Schroeder M."/>
            <person name="Brambilla E."/>
            <person name="Klenk H.-P."/>
            <person name="Eisen J.A."/>
        </authorList>
    </citation>
    <scope>NUCLEOTIDE SEQUENCE [LARGE SCALE GENOMIC DNA]</scope>
    <source>
        <strain evidence="6 7">DSM 14796</strain>
    </source>
</reference>
<evidence type="ECO:0000256" key="1">
    <source>
        <dbReference type="ARBA" id="ARBA00010587"/>
    </source>
</evidence>
<sequence length="165" mass="19935">MKAIKKFRYRFMGELNDRGVLMDDENMRVEWTPDFETGIEIIDAQHKKLFENINELLDSCEKGEAKEGVIKIFNFLEKYVIFHFGTEEDLMIKYRYPNYYQHRMLHDRFIIDMNGLKREFLKNGISDSFLLLIKHFVIDWLKYHIGGEDKRLGIYLMRFPEIVHS</sequence>
<feature type="domain" description="Hemerythrin-like" evidence="5">
    <location>
        <begin position="37"/>
        <end position="152"/>
    </location>
</feature>
<evidence type="ECO:0000259" key="5">
    <source>
        <dbReference type="Pfam" id="PF01814"/>
    </source>
</evidence>
<comment type="similarity">
    <text evidence="1">Belongs to the hemerythrin family.</text>
</comment>
<accession>M1E7P3</accession>
<dbReference type="AlphaFoldDB" id="M1E7P3"/>
<dbReference type="NCBIfam" id="NF033749">
    <property type="entry name" value="bact_hemeryth"/>
    <property type="match status" value="1"/>
</dbReference>
<dbReference type="PROSITE" id="PS00550">
    <property type="entry name" value="HEMERYTHRINS"/>
    <property type="match status" value="1"/>
</dbReference>
<proteinExistence type="inferred from homology"/>
<dbReference type="InterPro" id="IPR035938">
    <property type="entry name" value="Hemerythrin-like_sf"/>
</dbReference>
<dbReference type="NCBIfam" id="TIGR02481">
    <property type="entry name" value="hemeryth_dom"/>
    <property type="match status" value="1"/>
</dbReference>
<dbReference type="PANTHER" id="PTHR37164">
    <property type="entry name" value="BACTERIOHEMERYTHRIN"/>
    <property type="match status" value="1"/>
</dbReference>
<dbReference type="RefSeq" id="WP_013755817.1">
    <property type="nucleotide sequence ID" value="NC_015499.1"/>
</dbReference>
<dbReference type="InterPro" id="IPR012312">
    <property type="entry name" value="Hemerythrin-like"/>
</dbReference>
<evidence type="ECO:0000313" key="6">
    <source>
        <dbReference type="EMBL" id="AEE14089.1"/>
    </source>
</evidence>
<dbReference type="KEGG" id="tnr:Thena_0449"/>
<name>M1E7P3_9BACT</name>
<dbReference type="OrthoDB" id="9797092at2"/>
<dbReference type="Pfam" id="PF01814">
    <property type="entry name" value="Hemerythrin"/>
    <property type="match status" value="1"/>
</dbReference>
<protein>
    <submittedName>
        <fullName evidence="6">Hemerythrin-like metal-binding protein</fullName>
    </submittedName>
</protein>
<keyword evidence="3" id="KW-0479">Metal-binding</keyword>
<keyword evidence="2" id="KW-0813">Transport</keyword>
<evidence type="ECO:0000256" key="2">
    <source>
        <dbReference type="ARBA" id="ARBA00022621"/>
    </source>
</evidence>
<keyword evidence="7" id="KW-1185">Reference proteome</keyword>